<dbReference type="InterPro" id="IPR002686">
    <property type="entry name" value="Transposase_17"/>
</dbReference>
<dbReference type="GO" id="GO:0004803">
    <property type="term" value="F:transposase activity"/>
    <property type="evidence" value="ECO:0007669"/>
    <property type="project" value="InterPro"/>
</dbReference>
<proteinExistence type="predicted"/>
<evidence type="ECO:0000259" key="1">
    <source>
        <dbReference type="SMART" id="SM01321"/>
    </source>
</evidence>
<gene>
    <name evidence="2" type="ORF">CWD77_14230</name>
</gene>
<dbReference type="AlphaFoldDB" id="A0A2N0VEE6"/>
<accession>A0A2N0VEE6</accession>
<evidence type="ECO:0000313" key="3">
    <source>
        <dbReference type="Proteomes" id="UP000233398"/>
    </source>
</evidence>
<sequence length="214" mass="25570">MPFYKRNLPHWQEPGAEYFVTFRLAGSLPKNVIQQLKKSRDTFKKNFSHKTDYRSKTRQLEASLFKKYESILDRQSTGPVWLSNKNIADIVKEALHYRDNNEYDLYAFCIMSNHVHVVFRELYSNQEDQKIEEAFPVTKILQGLKSYTGLMANRELNRTGSFWHEESYDRLIRNAKELYNSIQYTLNNPVKINLVKNWRDWQYNYCKSEFAEGL</sequence>
<dbReference type="Proteomes" id="UP000233398">
    <property type="component" value="Unassembled WGS sequence"/>
</dbReference>
<dbReference type="Gene3D" id="3.30.70.1290">
    <property type="entry name" value="Transposase IS200-like"/>
    <property type="match status" value="1"/>
</dbReference>
<dbReference type="InterPro" id="IPR052715">
    <property type="entry name" value="RAYT_transposase"/>
</dbReference>
<protein>
    <recommendedName>
        <fullName evidence="1">Transposase IS200-like domain-containing protein</fullName>
    </recommendedName>
</protein>
<dbReference type="RefSeq" id="WP_101074254.1">
    <property type="nucleotide sequence ID" value="NZ_PISP01000006.1"/>
</dbReference>
<name>A0A2N0VEE6_9BACT</name>
<dbReference type="SUPFAM" id="SSF143422">
    <property type="entry name" value="Transposase IS200-like"/>
    <property type="match status" value="1"/>
</dbReference>
<keyword evidence="3" id="KW-1185">Reference proteome</keyword>
<feature type="domain" description="Transposase IS200-like" evidence="1">
    <location>
        <begin position="13"/>
        <end position="188"/>
    </location>
</feature>
<organism evidence="2 3">
    <name type="scientific">Rhodohalobacter barkolensis</name>
    <dbReference type="NCBI Taxonomy" id="2053187"/>
    <lineage>
        <taxon>Bacteria</taxon>
        <taxon>Pseudomonadati</taxon>
        <taxon>Balneolota</taxon>
        <taxon>Balneolia</taxon>
        <taxon>Balneolales</taxon>
        <taxon>Balneolaceae</taxon>
        <taxon>Rhodohalobacter</taxon>
    </lineage>
</organism>
<dbReference type="PANTHER" id="PTHR36966">
    <property type="entry name" value="REP-ASSOCIATED TYROSINE TRANSPOSASE"/>
    <property type="match status" value="1"/>
</dbReference>
<comment type="caution">
    <text evidence="2">The sequence shown here is derived from an EMBL/GenBank/DDBJ whole genome shotgun (WGS) entry which is preliminary data.</text>
</comment>
<reference evidence="2 3" key="1">
    <citation type="submission" date="2017-11" db="EMBL/GenBank/DDBJ databases">
        <title>Rhodohalobacter 15182 sp. nov., isolated from a salt lake.</title>
        <authorList>
            <person name="Han S."/>
        </authorList>
    </citation>
    <scope>NUCLEOTIDE SEQUENCE [LARGE SCALE GENOMIC DNA]</scope>
    <source>
        <strain evidence="2 3">15182</strain>
    </source>
</reference>
<dbReference type="SMART" id="SM01321">
    <property type="entry name" value="Y1_Tnp"/>
    <property type="match status" value="1"/>
</dbReference>
<dbReference type="GO" id="GO:0043565">
    <property type="term" value="F:sequence-specific DNA binding"/>
    <property type="evidence" value="ECO:0007669"/>
    <property type="project" value="TreeGrafter"/>
</dbReference>
<dbReference type="PANTHER" id="PTHR36966:SF1">
    <property type="entry name" value="REP-ASSOCIATED TYROSINE TRANSPOSASE"/>
    <property type="match status" value="1"/>
</dbReference>
<dbReference type="InterPro" id="IPR036515">
    <property type="entry name" value="Transposase_17_sf"/>
</dbReference>
<dbReference type="OrthoDB" id="9794403at2"/>
<evidence type="ECO:0000313" key="2">
    <source>
        <dbReference type="EMBL" id="PKD42566.1"/>
    </source>
</evidence>
<dbReference type="EMBL" id="PISP01000006">
    <property type="protein sequence ID" value="PKD42566.1"/>
    <property type="molecule type" value="Genomic_DNA"/>
</dbReference>
<dbReference type="GO" id="GO:0006313">
    <property type="term" value="P:DNA transposition"/>
    <property type="evidence" value="ECO:0007669"/>
    <property type="project" value="InterPro"/>
</dbReference>